<keyword evidence="4" id="KW-1185">Reference proteome</keyword>
<evidence type="ECO:0000313" key="4">
    <source>
        <dbReference type="Proteomes" id="UP000006906"/>
    </source>
</evidence>
<dbReference type="GO" id="GO:0015994">
    <property type="term" value="P:chlorophyll metabolic process"/>
    <property type="evidence" value="ECO:0000318"/>
    <property type="project" value="GO_Central"/>
</dbReference>
<dbReference type="Gramene" id="PNW71679">
    <property type="protein sequence ID" value="PNW71679"/>
    <property type="gene ID" value="CHLRE_16g664350v5"/>
</dbReference>
<dbReference type="Pfam" id="PF12697">
    <property type="entry name" value="Abhydrolase_6"/>
    <property type="match status" value="1"/>
</dbReference>
<dbReference type="EMBL" id="CM008977">
    <property type="protein sequence ID" value="PNW71679.1"/>
    <property type="molecule type" value="Genomic_DNA"/>
</dbReference>
<dbReference type="OMA" id="IRRTLYQ"/>
<feature type="compositionally biased region" description="Low complexity" evidence="1">
    <location>
        <begin position="406"/>
        <end position="418"/>
    </location>
</feature>
<feature type="region of interest" description="Disordered" evidence="1">
    <location>
        <begin position="58"/>
        <end position="77"/>
    </location>
</feature>
<dbReference type="Proteomes" id="UP000006906">
    <property type="component" value="Chromosome 16"/>
</dbReference>
<dbReference type="InterPro" id="IPR000073">
    <property type="entry name" value="AB_hydrolase_1"/>
</dbReference>
<dbReference type="FunFam" id="3.40.50.1820:FF:000174">
    <property type="entry name" value="Predicted protein"/>
    <property type="match status" value="1"/>
</dbReference>
<proteinExistence type="predicted"/>
<feature type="region of interest" description="Disordered" evidence="1">
    <location>
        <begin position="406"/>
        <end position="430"/>
    </location>
</feature>
<feature type="domain" description="AB hydrolase-1" evidence="2">
    <location>
        <begin position="101"/>
        <end position="357"/>
    </location>
</feature>
<name>A0A2K3CTS7_CHLRE</name>
<dbReference type="InterPro" id="IPR029058">
    <property type="entry name" value="AB_hydrolase_fold"/>
</dbReference>
<dbReference type="GO" id="GO:0047746">
    <property type="term" value="F:chlorophyllase activity"/>
    <property type="evidence" value="ECO:0000318"/>
    <property type="project" value="GO_Central"/>
</dbReference>
<accession>A0A2K3CTS7</accession>
<dbReference type="FunCoup" id="A0A2K3CTS7">
    <property type="interactions" value="538"/>
</dbReference>
<dbReference type="GO" id="GO:0009507">
    <property type="term" value="C:chloroplast"/>
    <property type="evidence" value="ECO:0000318"/>
    <property type="project" value="GO_Central"/>
</dbReference>
<reference evidence="3 4" key="1">
    <citation type="journal article" date="2007" name="Science">
        <title>The Chlamydomonas genome reveals the evolution of key animal and plant functions.</title>
        <authorList>
            <person name="Merchant S.S."/>
            <person name="Prochnik S.E."/>
            <person name="Vallon O."/>
            <person name="Harris E.H."/>
            <person name="Karpowicz S.J."/>
            <person name="Witman G.B."/>
            <person name="Terry A."/>
            <person name="Salamov A."/>
            <person name="Fritz-Laylin L.K."/>
            <person name="Marechal-Drouard L."/>
            <person name="Marshall W.F."/>
            <person name="Qu L.H."/>
            <person name="Nelson D.R."/>
            <person name="Sanderfoot A.A."/>
            <person name="Spalding M.H."/>
            <person name="Kapitonov V.V."/>
            <person name="Ren Q."/>
            <person name="Ferris P."/>
            <person name="Lindquist E."/>
            <person name="Shapiro H."/>
            <person name="Lucas S.M."/>
            <person name="Grimwood J."/>
            <person name="Schmutz J."/>
            <person name="Cardol P."/>
            <person name="Cerutti H."/>
            <person name="Chanfreau G."/>
            <person name="Chen C.L."/>
            <person name="Cognat V."/>
            <person name="Croft M.T."/>
            <person name="Dent R."/>
            <person name="Dutcher S."/>
            <person name="Fernandez E."/>
            <person name="Fukuzawa H."/>
            <person name="Gonzalez-Ballester D."/>
            <person name="Gonzalez-Halphen D."/>
            <person name="Hallmann A."/>
            <person name="Hanikenne M."/>
            <person name="Hippler M."/>
            <person name="Inwood W."/>
            <person name="Jabbari K."/>
            <person name="Kalanon M."/>
            <person name="Kuras R."/>
            <person name="Lefebvre P.A."/>
            <person name="Lemaire S.D."/>
            <person name="Lobanov A.V."/>
            <person name="Lohr M."/>
            <person name="Manuell A."/>
            <person name="Meier I."/>
            <person name="Mets L."/>
            <person name="Mittag M."/>
            <person name="Mittelmeier T."/>
            <person name="Moroney J.V."/>
            <person name="Moseley J."/>
            <person name="Napoli C."/>
            <person name="Nedelcu A.M."/>
            <person name="Niyogi K."/>
            <person name="Novoselov S.V."/>
            <person name="Paulsen I.T."/>
            <person name="Pazour G."/>
            <person name="Purton S."/>
            <person name="Ral J.P."/>
            <person name="Riano-Pachon D.M."/>
            <person name="Riekhof W."/>
            <person name="Rymarquis L."/>
            <person name="Schroda M."/>
            <person name="Stern D."/>
            <person name="Umen J."/>
            <person name="Willows R."/>
            <person name="Wilson N."/>
            <person name="Zimmer S.L."/>
            <person name="Allmer J."/>
            <person name="Balk J."/>
            <person name="Bisova K."/>
            <person name="Chen C.J."/>
            <person name="Elias M."/>
            <person name="Gendler K."/>
            <person name="Hauser C."/>
            <person name="Lamb M.R."/>
            <person name="Ledford H."/>
            <person name="Long J.C."/>
            <person name="Minagawa J."/>
            <person name="Page M.D."/>
            <person name="Pan J."/>
            <person name="Pootakham W."/>
            <person name="Roje S."/>
            <person name="Rose A."/>
            <person name="Stahlberg E."/>
            <person name="Terauchi A.M."/>
            <person name="Yang P."/>
            <person name="Ball S."/>
            <person name="Bowler C."/>
            <person name="Dieckmann C.L."/>
            <person name="Gladyshev V.N."/>
            <person name="Green P."/>
            <person name="Jorgensen R."/>
            <person name="Mayfield S."/>
            <person name="Mueller-Roeber B."/>
            <person name="Rajamani S."/>
            <person name="Sayre R.T."/>
            <person name="Brokstein P."/>
            <person name="Dubchak I."/>
            <person name="Goodstein D."/>
            <person name="Hornick L."/>
            <person name="Huang Y.W."/>
            <person name="Jhaveri J."/>
            <person name="Luo Y."/>
            <person name="Martinez D."/>
            <person name="Ngau W.C."/>
            <person name="Otillar B."/>
            <person name="Poliakov A."/>
            <person name="Porter A."/>
            <person name="Szajkowski L."/>
            <person name="Werner G."/>
            <person name="Zhou K."/>
            <person name="Grigoriev I.V."/>
            <person name="Rokhsar D.S."/>
            <person name="Grossman A.R."/>
        </authorList>
    </citation>
    <scope>NUCLEOTIDE SEQUENCE [LARGE SCALE GENOMIC DNA]</scope>
    <source>
        <strain evidence="4">CC-503</strain>
    </source>
</reference>
<organism evidence="3 4">
    <name type="scientific">Chlamydomonas reinhardtii</name>
    <name type="common">Chlamydomonas smithii</name>
    <dbReference type="NCBI Taxonomy" id="3055"/>
    <lineage>
        <taxon>Eukaryota</taxon>
        <taxon>Viridiplantae</taxon>
        <taxon>Chlorophyta</taxon>
        <taxon>core chlorophytes</taxon>
        <taxon>Chlorophyceae</taxon>
        <taxon>CS clade</taxon>
        <taxon>Chlamydomonadales</taxon>
        <taxon>Chlamydomonadaceae</taxon>
        <taxon>Chlamydomonas</taxon>
    </lineage>
</organism>
<dbReference type="ExpressionAtlas" id="A0A2K3CTS7">
    <property type="expression patterns" value="baseline"/>
</dbReference>
<dbReference type="STRING" id="3055.A0A2K3CTS7"/>
<dbReference type="OrthoDB" id="408373at2759"/>
<evidence type="ECO:0000313" key="3">
    <source>
        <dbReference type="EMBL" id="PNW71679.1"/>
    </source>
</evidence>
<gene>
    <name evidence="3" type="ORF">CHLRE_16g664350v5</name>
</gene>
<dbReference type="PaxDb" id="3055-EDO97450"/>
<protein>
    <recommendedName>
        <fullName evidence="2">AB hydrolase-1 domain-containing protein</fullName>
    </recommendedName>
</protein>
<dbReference type="SUPFAM" id="SSF53474">
    <property type="entry name" value="alpha/beta-Hydrolases"/>
    <property type="match status" value="1"/>
</dbReference>
<dbReference type="Gene3D" id="3.40.50.1820">
    <property type="entry name" value="alpha/beta hydrolase"/>
    <property type="match status" value="1"/>
</dbReference>
<sequence>MQALQSHSSNALLKRACARTATLPVVAARTNRRLSTVARAAADAAGVNPFAAAAPGLAPSPASTPAPAAPSNDQGDGWTTHTWKWRGYTISYKTAGCGEPILLVHGFGLSSFHYRHQLRTLGQKYKVYAIDLLGFGGSSKPIIQYSMELWRDLLVDFMAEFMGGKPAVLVGNSIGALACLMTNVAAPEGAVRGTVLLNSAGAMNNKGVIGDWRIVAVYPLLLLIDFLLSIPAVSAALFKNLARKENISQILKDGVYRDPSKVDARLVDEILAPSQDPGAREVFVSVITGPPGPKPWQLMPQLKGPLLVLWGDKDTLTPADGPVGKYLKDLPGKRPDTSFVMLEDVGHCLHDDRPELVHSHLLPWLEAVMAGRPTCAQVGTSTTSTSSTSSAPVLIGEDDVVGLASASVSGSEAEVELAPTGAEKEAPASQ</sequence>
<evidence type="ECO:0000256" key="1">
    <source>
        <dbReference type="SAM" id="MobiDB-lite"/>
    </source>
</evidence>
<dbReference type="PRINTS" id="PR00111">
    <property type="entry name" value="ABHYDROLASE"/>
</dbReference>
<dbReference type="RefSeq" id="XP_042915686.1">
    <property type="nucleotide sequence ID" value="XM_043071045.1"/>
</dbReference>
<dbReference type="KEGG" id="cre:CHLRE_16g664350v5"/>
<evidence type="ECO:0000259" key="2">
    <source>
        <dbReference type="Pfam" id="PF12697"/>
    </source>
</evidence>
<dbReference type="PANTHER" id="PTHR46438:SF7">
    <property type="entry name" value="ALPHA_BETA-HYDROLASES SUPERFAMILY PROTEIN"/>
    <property type="match status" value="1"/>
</dbReference>
<dbReference type="PANTHER" id="PTHR46438">
    <property type="entry name" value="ALPHA/BETA-HYDROLASES SUPERFAMILY PROTEIN"/>
    <property type="match status" value="1"/>
</dbReference>
<dbReference type="InParanoid" id="A0A2K3CTS7"/>
<dbReference type="GeneID" id="5726997"/>
<dbReference type="AlphaFoldDB" id="A0A2K3CTS7"/>